<evidence type="ECO:0000256" key="1">
    <source>
        <dbReference type="ARBA" id="ARBA00004141"/>
    </source>
</evidence>
<feature type="transmembrane region" description="Helical" evidence="6">
    <location>
        <begin position="501"/>
        <end position="520"/>
    </location>
</feature>
<dbReference type="Pfam" id="PF12698">
    <property type="entry name" value="ABC2_membrane_3"/>
    <property type="match status" value="1"/>
</dbReference>
<name>A0ABU2JPE3_9ACTN</name>
<feature type="transmembrane region" description="Helical" evidence="6">
    <location>
        <begin position="60"/>
        <end position="81"/>
    </location>
</feature>
<feature type="compositionally biased region" description="Low complexity" evidence="5">
    <location>
        <begin position="286"/>
        <end position="302"/>
    </location>
</feature>
<feature type="compositionally biased region" description="Pro residues" evidence="5">
    <location>
        <begin position="305"/>
        <end position="318"/>
    </location>
</feature>
<dbReference type="RefSeq" id="WP_311666057.1">
    <property type="nucleotide sequence ID" value="NZ_JAVREO010000003.1"/>
</dbReference>
<feature type="transmembrane region" description="Helical" evidence="6">
    <location>
        <begin position="407"/>
        <end position="430"/>
    </location>
</feature>
<evidence type="ECO:0000313" key="9">
    <source>
        <dbReference type="Proteomes" id="UP001183410"/>
    </source>
</evidence>
<protein>
    <submittedName>
        <fullName evidence="8">ABC transporter permease</fullName>
    </submittedName>
</protein>
<keyword evidence="3 6" id="KW-1133">Transmembrane helix</keyword>
<evidence type="ECO:0000256" key="2">
    <source>
        <dbReference type="ARBA" id="ARBA00022692"/>
    </source>
</evidence>
<feature type="transmembrane region" description="Helical" evidence="6">
    <location>
        <begin position="255"/>
        <end position="278"/>
    </location>
</feature>
<dbReference type="EMBL" id="JAVREO010000003">
    <property type="protein sequence ID" value="MDT0266078.1"/>
    <property type="molecule type" value="Genomic_DNA"/>
</dbReference>
<comment type="caution">
    <text evidence="8">The sequence shown here is derived from an EMBL/GenBank/DDBJ whole genome shotgun (WGS) entry which is preliminary data.</text>
</comment>
<feature type="transmembrane region" description="Helical" evidence="6">
    <location>
        <begin position="112"/>
        <end position="136"/>
    </location>
</feature>
<reference evidence="9" key="1">
    <citation type="submission" date="2023-07" db="EMBL/GenBank/DDBJ databases">
        <title>30 novel species of actinomycetes from the DSMZ collection.</title>
        <authorList>
            <person name="Nouioui I."/>
        </authorList>
    </citation>
    <scope>NUCLEOTIDE SEQUENCE [LARGE SCALE GENOMIC DNA]</scope>
    <source>
        <strain evidence="9">DSM 44915</strain>
    </source>
</reference>
<keyword evidence="2 6" id="KW-0812">Transmembrane</keyword>
<feature type="transmembrane region" description="Helical" evidence="6">
    <location>
        <begin position="436"/>
        <end position="455"/>
    </location>
</feature>
<accession>A0ABU2JPE3</accession>
<dbReference type="Proteomes" id="UP001183410">
    <property type="component" value="Unassembled WGS sequence"/>
</dbReference>
<evidence type="ECO:0000256" key="6">
    <source>
        <dbReference type="SAM" id="Phobius"/>
    </source>
</evidence>
<feature type="domain" description="ABC-2 type transporter transmembrane" evidence="7">
    <location>
        <begin position="44"/>
        <end position="190"/>
    </location>
</feature>
<sequence length="530" mass="55948">MRGALGRLAIADFLDRMRRPAYAVTLAGAVALGYLAVPSTDSRWVIMQLGEYRGLYNSHYVGMATALAGTLWLTFGGFYVARNGVARDESSGVGQLLAATPLSRWRYLASKFLSNVLLLGSMAVVLAGTAVVMQLARAEDRSLEPVPLLLPFLVLTLPMVVVTAAAAVLFETTPVLRTGLGNGIWFFVWLALVLGGQSPSAPLGGTGVHEVAASMGDDLARQGVSLSGGDFSLGLTMVEEPLRTFVWDGFTPDGWFLAGRLAVPLLALPLALLPALWFHRFDPARSGRAPSRTAPRATAVASLMPEPPRGPAAPAGPPRTPAAFGRPLPRLFVGESRLLAHGPPWWWAGVAVVSLAALLAPLDSVSRIVLPLAWLWPLLVWSRLGAQHHEHGVAVLLDACPSVVRRTLAEWCAGLALTAATGLTALVRLLVAGDGAGAAAWVGGVLFVPSLALALGTLSRTRRAFQAVYLPVWYMTANGLPLLDFMGAVRDHGQPAGPHPAVFAGIGLLLLAIVLLTGAARQGTEKGFRR</sequence>
<evidence type="ECO:0000313" key="8">
    <source>
        <dbReference type="EMBL" id="MDT0266078.1"/>
    </source>
</evidence>
<feature type="transmembrane region" description="Helical" evidence="6">
    <location>
        <begin position="467"/>
        <end position="489"/>
    </location>
</feature>
<feature type="transmembrane region" description="Helical" evidence="6">
    <location>
        <begin position="148"/>
        <end position="170"/>
    </location>
</feature>
<keyword evidence="9" id="KW-1185">Reference proteome</keyword>
<evidence type="ECO:0000259" key="7">
    <source>
        <dbReference type="Pfam" id="PF12698"/>
    </source>
</evidence>
<evidence type="ECO:0000256" key="3">
    <source>
        <dbReference type="ARBA" id="ARBA00022989"/>
    </source>
</evidence>
<evidence type="ECO:0000256" key="4">
    <source>
        <dbReference type="ARBA" id="ARBA00023136"/>
    </source>
</evidence>
<feature type="region of interest" description="Disordered" evidence="5">
    <location>
        <begin position="285"/>
        <end position="318"/>
    </location>
</feature>
<comment type="subcellular location">
    <subcellularLocation>
        <location evidence="1">Membrane</location>
        <topology evidence="1">Multi-pass membrane protein</topology>
    </subcellularLocation>
</comment>
<proteinExistence type="predicted"/>
<organism evidence="8 9">
    <name type="scientific">Streptomyces chisholmiae</name>
    <dbReference type="NCBI Taxonomy" id="3075540"/>
    <lineage>
        <taxon>Bacteria</taxon>
        <taxon>Bacillati</taxon>
        <taxon>Actinomycetota</taxon>
        <taxon>Actinomycetes</taxon>
        <taxon>Kitasatosporales</taxon>
        <taxon>Streptomycetaceae</taxon>
        <taxon>Streptomyces</taxon>
    </lineage>
</organism>
<dbReference type="InterPro" id="IPR013525">
    <property type="entry name" value="ABC2_TM"/>
</dbReference>
<evidence type="ECO:0000256" key="5">
    <source>
        <dbReference type="SAM" id="MobiDB-lite"/>
    </source>
</evidence>
<gene>
    <name evidence="8" type="ORF">RM844_07190</name>
</gene>
<feature type="transmembrane region" description="Helical" evidence="6">
    <location>
        <begin position="21"/>
        <end position="40"/>
    </location>
</feature>
<feature type="transmembrane region" description="Helical" evidence="6">
    <location>
        <begin position="179"/>
        <end position="196"/>
    </location>
</feature>
<keyword evidence="4 6" id="KW-0472">Membrane</keyword>